<proteinExistence type="predicted"/>
<dbReference type="InterPro" id="IPR051120">
    <property type="entry name" value="ABC_AA/LPS_Transport"/>
</dbReference>
<sequence>MSEVVLQLKGLQKAFGALVVTDKVDLDLHRGECHALIGPNGAGKSTLIHQISGLLQPDAGKIAFEGRDVTGQKQHERAVAGLGRSFQITSILPEFTVLENVALAAQMRAGSSMRFFRRADREAALNEAAMTALARIGLGPRAATMAGELSYGEKRMLELAIAIAGQPHALLLDEPMAGMGRAESEGLTDTLLELKAHYPMLLIEHDMEAVFRLADRVSVLVAGAIVATGTPDEVRADPKARAAYLGEDHTEGAA</sequence>
<evidence type="ECO:0000313" key="5">
    <source>
        <dbReference type="EMBL" id="KRS18864.1"/>
    </source>
</evidence>
<dbReference type="Pfam" id="PF00005">
    <property type="entry name" value="ABC_tran"/>
    <property type="match status" value="1"/>
</dbReference>
<evidence type="ECO:0000313" key="6">
    <source>
        <dbReference type="EMBL" id="QEW26218.1"/>
    </source>
</evidence>
<dbReference type="InterPro" id="IPR003593">
    <property type="entry name" value="AAA+_ATPase"/>
</dbReference>
<evidence type="ECO:0000256" key="3">
    <source>
        <dbReference type="ARBA" id="ARBA00022840"/>
    </source>
</evidence>
<dbReference type="STRING" id="540747.SAMN04488031_103428"/>
<keyword evidence="2" id="KW-0547">Nucleotide-binding</keyword>
<dbReference type="GO" id="GO:0005524">
    <property type="term" value="F:ATP binding"/>
    <property type="evidence" value="ECO:0007669"/>
    <property type="project" value="UniProtKB-KW"/>
</dbReference>
<reference evidence="6 8" key="2">
    <citation type="submission" date="2018-08" db="EMBL/GenBank/DDBJ databases">
        <title>Genetic Globetrotter - A new plasmid hitch-hiking vast phylogenetic and geographic distances.</title>
        <authorList>
            <person name="Vollmers J."/>
            <person name="Petersen J."/>
        </authorList>
    </citation>
    <scope>NUCLEOTIDE SEQUENCE [LARGE SCALE GENOMIC DNA]</scope>
    <source>
        <strain evidence="6 8">DSM 26383</strain>
    </source>
</reference>
<evidence type="ECO:0000313" key="7">
    <source>
        <dbReference type="Proteomes" id="UP000051401"/>
    </source>
</evidence>
<dbReference type="Gene3D" id="3.40.50.300">
    <property type="entry name" value="P-loop containing nucleotide triphosphate hydrolases"/>
    <property type="match status" value="1"/>
</dbReference>
<evidence type="ECO:0000256" key="2">
    <source>
        <dbReference type="ARBA" id="ARBA00022741"/>
    </source>
</evidence>
<dbReference type="GO" id="GO:0016887">
    <property type="term" value="F:ATP hydrolysis activity"/>
    <property type="evidence" value="ECO:0007669"/>
    <property type="project" value="InterPro"/>
</dbReference>
<dbReference type="PANTHER" id="PTHR45772">
    <property type="entry name" value="CONSERVED COMPONENT OF ABC TRANSPORTER FOR NATURAL AMINO ACIDS-RELATED"/>
    <property type="match status" value="1"/>
</dbReference>
<dbReference type="SUPFAM" id="SSF52540">
    <property type="entry name" value="P-loop containing nucleoside triphosphate hydrolases"/>
    <property type="match status" value="1"/>
</dbReference>
<reference evidence="5 7" key="1">
    <citation type="submission" date="2015-04" db="EMBL/GenBank/DDBJ databases">
        <title>The draft genome sequence of Roseovarius indicus B108T.</title>
        <authorList>
            <person name="Li G."/>
            <person name="Lai Q."/>
            <person name="Shao Z."/>
            <person name="Yan P."/>
        </authorList>
    </citation>
    <scope>NUCLEOTIDE SEQUENCE [LARGE SCALE GENOMIC DNA]</scope>
    <source>
        <strain evidence="5 7">B108</strain>
    </source>
</reference>
<dbReference type="SMART" id="SM00382">
    <property type="entry name" value="AAA"/>
    <property type="match status" value="1"/>
</dbReference>
<dbReference type="KEGG" id="rid:RIdsm_02015"/>
<dbReference type="PROSITE" id="PS00211">
    <property type="entry name" value="ABC_TRANSPORTER_1"/>
    <property type="match status" value="1"/>
</dbReference>
<feature type="domain" description="ABC transporter" evidence="4">
    <location>
        <begin position="6"/>
        <end position="247"/>
    </location>
</feature>
<dbReference type="PATRIC" id="fig|540747.5.peg.2383"/>
<keyword evidence="7" id="KW-1185">Reference proteome</keyword>
<dbReference type="Pfam" id="PF12399">
    <property type="entry name" value="BCA_ABC_TP_C"/>
    <property type="match status" value="1"/>
</dbReference>
<dbReference type="InterPro" id="IPR003439">
    <property type="entry name" value="ABC_transporter-like_ATP-bd"/>
</dbReference>
<gene>
    <name evidence="6" type="primary">lptB_8</name>
    <name evidence="6" type="ORF">RIdsm_02015</name>
    <name evidence="5" type="ORF">XM52_04045</name>
</gene>
<dbReference type="InterPro" id="IPR017871">
    <property type="entry name" value="ABC_transporter-like_CS"/>
</dbReference>
<keyword evidence="6" id="KW-0378">Hydrolase</keyword>
<evidence type="ECO:0000256" key="1">
    <source>
        <dbReference type="ARBA" id="ARBA00022448"/>
    </source>
</evidence>
<dbReference type="PANTHER" id="PTHR45772:SF2">
    <property type="entry name" value="ABC TRANSPORTER ATP-BINDING PROTEIN"/>
    <property type="match status" value="1"/>
</dbReference>
<dbReference type="GO" id="GO:0005886">
    <property type="term" value="C:plasma membrane"/>
    <property type="evidence" value="ECO:0007669"/>
    <property type="project" value="TreeGrafter"/>
</dbReference>
<dbReference type="EMBL" id="LAXI01000002">
    <property type="protein sequence ID" value="KRS18864.1"/>
    <property type="molecule type" value="Genomic_DNA"/>
</dbReference>
<keyword evidence="1" id="KW-0813">Transport</keyword>
<dbReference type="EC" id="3.6.3.-" evidence="6"/>
<evidence type="ECO:0000259" key="4">
    <source>
        <dbReference type="PROSITE" id="PS50893"/>
    </source>
</evidence>
<dbReference type="CDD" id="cd03219">
    <property type="entry name" value="ABC_Mj1267_LivG_branched"/>
    <property type="match status" value="1"/>
</dbReference>
<evidence type="ECO:0000313" key="8">
    <source>
        <dbReference type="Proteomes" id="UP000325785"/>
    </source>
</evidence>
<dbReference type="PROSITE" id="PS50893">
    <property type="entry name" value="ABC_TRANSPORTER_2"/>
    <property type="match status" value="1"/>
</dbReference>
<dbReference type="Proteomes" id="UP000051401">
    <property type="component" value="Unassembled WGS sequence"/>
</dbReference>
<keyword evidence="3 6" id="KW-0067">ATP-binding</keyword>
<dbReference type="OrthoDB" id="9806149at2"/>
<protein>
    <submittedName>
        <fullName evidence="5">Branched-chain amino acid ABC transporter substrate-binding protein</fullName>
    </submittedName>
    <submittedName>
        <fullName evidence="6">Lipopolysaccharide export system ATP-binding protein LptB</fullName>
        <ecNumber evidence="6">3.6.3.-</ecNumber>
    </submittedName>
</protein>
<dbReference type="Proteomes" id="UP000325785">
    <property type="component" value="Chromosome"/>
</dbReference>
<name>A0A0T5PCF9_9RHOB</name>
<accession>A0A0T5PCF9</accession>
<dbReference type="AlphaFoldDB" id="A0A0T5PCF9"/>
<organism evidence="5 7">
    <name type="scientific">Roseovarius indicus</name>
    <dbReference type="NCBI Taxonomy" id="540747"/>
    <lineage>
        <taxon>Bacteria</taxon>
        <taxon>Pseudomonadati</taxon>
        <taxon>Pseudomonadota</taxon>
        <taxon>Alphaproteobacteria</taxon>
        <taxon>Rhodobacterales</taxon>
        <taxon>Roseobacteraceae</taxon>
        <taxon>Roseovarius</taxon>
    </lineage>
</organism>
<dbReference type="EMBL" id="CP031598">
    <property type="protein sequence ID" value="QEW26218.1"/>
    <property type="molecule type" value="Genomic_DNA"/>
</dbReference>
<dbReference type="InterPro" id="IPR032823">
    <property type="entry name" value="BCA_ABC_TP_C"/>
</dbReference>
<dbReference type="InterPro" id="IPR027417">
    <property type="entry name" value="P-loop_NTPase"/>
</dbReference>
<dbReference type="RefSeq" id="WP_057813550.1">
    <property type="nucleotide sequence ID" value="NZ_CP031598.1"/>
</dbReference>